<evidence type="ECO:0000313" key="9">
    <source>
        <dbReference type="EMBL" id="OWR41151.1"/>
    </source>
</evidence>
<dbReference type="OrthoDB" id="5205528at2759"/>
<dbReference type="KEGG" id="dpl:KGM_214817"/>
<dbReference type="AlphaFoldDB" id="A0A212EI55"/>
<dbReference type="GO" id="GO:0016891">
    <property type="term" value="F:RNA endonuclease activity producing 5'-phosphomonoesters, hydrolytic mechanism"/>
    <property type="evidence" value="ECO:0007669"/>
    <property type="project" value="TreeGrafter"/>
</dbReference>
<sequence>MKLNPRVLSSAAAIAITCVVSAAAFYYKSRNKEVNEVMVFCKLQFNAYNSFDKLVSFIEDAKYTVNVCMPGINNPVIQARLVSLIKSKKIKVQIIIDRSGYNESTEFFLKELIEAGAEIKCKVKEPVFTMQHKFCLVDDKILMTGTLNWGNDRSFDHWNYVYITSKQQLVEPVKREFYQLWEQARDVQSVFDIYCDSDAETFEIRSSEESETEVQNVSKDVNTLPTENKTPEKCSNFTVDHPSLEV</sequence>
<dbReference type="Proteomes" id="UP000007151">
    <property type="component" value="Unassembled WGS sequence"/>
</dbReference>
<protein>
    <recommendedName>
        <fullName evidence="5">Mitochondrial cardiolipin hydrolase</fullName>
    </recommendedName>
    <alternativeName>
        <fullName evidence="6">Mitochondrial phospholipase</fullName>
    </alternativeName>
</protein>
<dbReference type="Gene3D" id="3.30.870.10">
    <property type="entry name" value="Endonuclease Chain A"/>
    <property type="match status" value="1"/>
</dbReference>
<dbReference type="InterPro" id="IPR051406">
    <property type="entry name" value="PLD_domain"/>
</dbReference>
<feature type="region of interest" description="Disordered" evidence="7">
    <location>
        <begin position="205"/>
        <end position="237"/>
    </location>
</feature>
<dbReference type="SUPFAM" id="SSF56024">
    <property type="entry name" value="Phospholipase D/nuclease"/>
    <property type="match status" value="1"/>
</dbReference>
<gene>
    <name evidence="9" type="ORF">KGM_214817</name>
</gene>
<evidence type="ECO:0000259" key="8">
    <source>
        <dbReference type="Pfam" id="PF13091"/>
    </source>
</evidence>
<comment type="similarity">
    <text evidence="4">Belongs to the phospholipase D family. MitoPLD/Zucchini subfamily.</text>
</comment>
<dbReference type="GO" id="GO:0016042">
    <property type="term" value="P:lipid catabolic process"/>
    <property type="evidence" value="ECO:0007669"/>
    <property type="project" value="UniProtKB-KW"/>
</dbReference>
<evidence type="ECO:0000256" key="6">
    <source>
        <dbReference type="ARBA" id="ARBA00043167"/>
    </source>
</evidence>
<accession>A0A212EI55</accession>
<keyword evidence="2" id="KW-0442">Lipid degradation</keyword>
<dbReference type="Pfam" id="PF13091">
    <property type="entry name" value="PLDc_2"/>
    <property type="match status" value="1"/>
</dbReference>
<dbReference type="GO" id="GO:0005739">
    <property type="term" value="C:mitochondrion"/>
    <property type="evidence" value="ECO:0007669"/>
    <property type="project" value="TreeGrafter"/>
</dbReference>
<proteinExistence type="inferred from homology"/>
<organism evidence="9 10">
    <name type="scientific">Danaus plexippus plexippus</name>
    <dbReference type="NCBI Taxonomy" id="278856"/>
    <lineage>
        <taxon>Eukaryota</taxon>
        <taxon>Metazoa</taxon>
        <taxon>Ecdysozoa</taxon>
        <taxon>Arthropoda</taxon>
        <taxon>Hexapoda</taxon>
        <taxon>Insecta</taxon>
        <taxon>Pterygota</taxon>
        <taxon>Neoptera</taxon>
        <taxon>Endopterygota</taxon>
        <taxon>Lepidoptera</taxon>
        <taxon>Glossata</taxon>
        <taxon>Ditrysia</taxon>
        <taxon>Papilionoidea</taxon>
        <taxon>Nymphalidae</taxon>
        <taxon>Danainae</taxon>
        <taxon>Danaini</taxon>
        <taxon>Danaina</taxon>
        <taxon>Danaus</taxon>
        <taxon>Danaus</taxon>
    </lineage>
</organism>
<dbReference type="GO" id="GO:0034587">
    <property type="term" value="P:piRNA processing"/>
    <property type="evidence" value="ECO:0007669"/>
    <property type="project" value="TreeGrafter"/>
</dbReference>
<dbReference type="STRING" id="278856.A0A212EI55"/>
<keyword evidence="10" id="KW-1185">Reference proteome</keyword>
<feature type="compositionally biased region" description="Polar residues" evidence="7">
    <location>
        <begin position="213"/>
        <end position="237"/>
    </location>
</feature>
<dbReference type="eggNOG" id="ENOG502TBY5">
    <property type="taxonomic scope" value="Eukaryota"/>
</dbReference>
<evidence type="ECO:0000256" key="7">
    <source>
        <dbReference type="SAM" id="MobiDB-lite"/>
    </source>
</evidence>
<evidence type="ECO:0000256" key="1">
    <source>
        <dbReference type="ARBA" id="ARBA00022801"/>
    </source>
</evidence>
<evidence type="ECO:0000313" key="10">
    <source>
        <dbReference type="Proteomes" id="UP000007151"/>
    </source>
</evidence>
<evidence type="ECO:0000256" key="4">
    <source>
        <dbReference type="ARBA" id="ARBA00038012"/>
    </source>
</evidence>
<dbReference type="PANTHER" id="PTHR43856:SF1">
    <property type="entry name" value="MITOCHONDRIAL CARDIOLIPIN HYDROLASE"/>
    <property type="match status" value="1"/>
</dbReference>
<evidence type="ECO:0000256" key="3">
    <source>
        <dbReference type="ARBA" id="ARBA00023098"/>
    </source>
</evidence>
<reference evidence="9 10" key="1">
    <citation type="journal article" date="2011" name="Cell">
        <title>The monarch butterfly genome yields insights into long-distance migration.</title>
        <authorList>
            <person name="Zhan S."/>
            <person name="Merlin C."/>
            <person name="Boore J.L."/>
            <person name="Reppert S.M."/>
        </authorList>
    </citation>
    <scope>NUCLEOTIDE SEQUENCE [LARGE SCALE GENOMIC DNA]</scope>
    <source>
        <strain evidence="9">F-2</strain>
    </source>
</reference>
<feature type="domain" description="Phospholipase D-like" evidence="8">
    <location>
        <begin position="54"/>
        <end position="181"/>
    </location>
</feature>
<keyword evidence="1 9" id="KW-0378">Hydrolase</keyword>
<keyword evidence="3" id="KW-0443">Lipid metabolism</keyword>
<comment type="caution">
    <text evidence="9">The sequence shown here is derived from an EMBL/GenBank/DDBJ whole genome shotgun (WGS) entry which is preliminary data.</text>
</comment>
<dbReference type="InterPro" id="IPR025202">
    <property type="entry name" value="PLD-like_dom"/>
</dbReference>
<evidence type="ECO:0000256" key="5">
    <source>
        <dbReference type="ARBA" id="ARBA00040549"/>
    </source>
</evidence>
<dbReference type="EMBL" id="AGBW02014707">
    <property type="protein sequence ID" value="OWR41151.1"/>
    <property type="molecule type" value="Genomic_DNA"/>
</dbReference>
<dbReference type="PANTHER" id="PTHR43856">
    <property type="entry name" value="CARDIOLIPIN HYDROLASE"/>
    <property type="match status" value="1"/>
</dbReference>
<name>A0A212EI55_DANPL</name>
<evidence type="ECO:0000256" key="2">
    <source>
        <dbReference type="ARBA" id="ARBA00022963"/>
    </source>
</evidence>